<dbReference type="RefSeq" id="WP_103313056.1">
    <property type="nucleotide sequence ID" value="NZ_PPPD01000001.1"/>
</dbReference>
<keyword evidence="2 7" id="KW-0326">Glycosidase</keyword>
<evidence type="ECO:0000256" key="5">
    <source>
        <dbReference type="SAM" id="MobiDB-lite"/>
    </source>
</evidence>
<accession>A0A2K3V1H1</accession>
<dbReference type="CDD" id="cd11338">
    <property type="entry name" value="AmyAc_CMD"/>
    <property type="match status" value="1"/>
</dbReference>
<dbReference type="InterPro" id="IPR004185">
    <property type="entry name" value="Glyco_hydro_13_lg-like_dom"/>
</dbReference>
<dbReference type="PIRSF" id="PIRSF036918">
    <property type="entry name" value="Maltodextrin_glucosidase"/>
    <property type="match status" value="1"/>
</dbReference>
<dbReference type="Gene3D" id="3.20.20.80">
    <property type="entry name" value="Glycosidases"/>
    <property type="match status" value="1"/>
</dbReference>
<keyword evidence="8" id="KW-1185">Reference proteome</keyword>
<dbReference type="Proteomes" id="UP000236379">
    <property type="component" value="Unassembled WGS sequence"/>
</dbReference>
<dbReference type="PANTHER" id="PTHR10357">
    <property type="entry name" value="ALPHA-AMYLASE FAMILY MEMBER"/>
    <property type="match status" value="1"/>
</dbReference>
<dbReference type="PANTHER" id="PTHR10357:SF210">
    <property type="entry name" value="MALTODEXTRIN GLUCOSIDASE"/>
    <property type="match status" value="1"/>
</dbReference>
<dbReference type="Pfam" id="PF00128">
    <property type="entry name" value="Alpha-amylase"/>
    <property type="match status" value="1"/>
</dbReference>
<dbReference type="EMBL" id="PPPD01000001">
    <property type="protein sequence ID" value="PNY82624.1"/>
    <property type="molecule type" value="Genomic_DNA"/>
</dbReference>
<dbReference type="CDD" id="cd02857">
    <property type="entry name" value="E_set_CDase_PDE_N"/>
    <property type="match status" value="1"/>
</dbReference>
<dbReference type="InterPro" id="IPR017069">
    <property type="entry name" value="MalZ"/>
</dbReference>
<feature type="active site" description="Proton donor" evidence="3">
    <location>
        <position position="373"/>
    </location>
</feature>
<organism evidence="7 8">
    <name type="scientific">Deinococcus koreensis</name>
    <dbReference type="NCBI Taxonomy" id="2054903"/>
    <lineage>
        <taxon>Bacteria</taxon>
        <taxon>Thermotogati</taxon>
        <taxon>Deinococcota</taxon>
        <taxon>Deinococci</taxon>
        <taxon>Deinococcales</taxon>
        <taxon>Deinococcaceae</taxon>
        <taxon>Deinococcus</taxon>
    </lineage>
</organism>
<dbReference type="InterPro" id="IPR013780">
    <property type="entry name" value="Glyco_hydro_b"/>
</dbReference>
<dbReference type="AlphaFoldDB" id="A0A2K3V1H1"/>
<reference evidence="7 8" key="1">
    <citation type="submission" date="2018-01" db="EMBL/GenBank/DDBJ databases">
        <title>Deinococcus koreensis sp. nov., a radiation-resistant bacterium isolated from river water.</title>
        <authorList>
            <person name="Choi A."/>
        </authorList>
    </citation>
    <scope>NUCLEOTIDE SEQUENCE [LARGE SCALE GENOMIC DNA]</scope>
    <source>
        <strain evidence="7 8">SJW1-2</strain>
    </source>
</reference>
<evidence type="ECO:0000313" key="7">
    <source>
        <dbReference type="EMBL" id="PNY82624.1"/>
    </source>
</evidence>
<protein>
    <submittedName>
        <fullName evidence="7">Alpha-glycosidase</fullName>
    </submittedName>
</protein>
<evidence type="ECO:0000256" key="3">
    <source>
        <dbReference type="PIRSR" id="PIRSR036918-50"/>
    </source>
</evidence>
<evidence type="ECO:0000259" key="6">
    <source>
        <dbReference type="SMART" id="SM00642"/>
    </source>
</evidence>
<dbReference type="Gene3D" id="2.60.40.1180">
    <property type="entry name" value="Golgi alpha-mannosidase II"/>
    <property type="match status" value="1"/>
</dbReference>
<gene>
    <name evidence="7" type="ORF">CVO96_15825</name>
</gene>
<feature type="active site" description="Nucleophile" evidence="3">
    <location>
        <position position="336"/>
    </location>
</feature>
<feature type="site" description="Transition state stabilizer" evidence="4">
    <location>
        <position position="448"/>
    </location>
</feature>
<dbReference type="InterPro" id="IPR017853">
    <property type="entry name" value="GH"/>
</dbReference>
<evidence type="ECO:0000313" key="8">
    <source>
        <dbReference type="Proteomes" id="UP000236379"/>
    </source>
</evidence>
<dbReference type="InterPro" id="IPR006047">
    <property type="entry name" value="GH13_cat_dom"/>
</dbReference>
<feature type="region of interest" description="Disordered" evidence="5">
    <location>
        <begin position="1"/>
        <end position="23"/>
    </location>
</feature>
<comment type="caution">
    <text evidence="7">The sequence shown here is derived from an EMBL/GenBank/DDBJ whole genome shotgun (WGS) entry which is preliminary data.</text>
</comment>
<dbReference type="GO" id="GO:0004558">
    <property type="term" value="F:alpha-1,4-glucosidase activity"/>
    <property type="evidence" value="ECO:0007669"/>
    <property type="project" value="InterPro"/>
</dbReference>
<name>A0A2K3V1H1_9DEIO</name>
<dbReference type="GO" id="GO:0005737">
    <property type="term" value="C:cytoplasm"/>
    <property type="evidence" value="ECO:0007669"/>
    <property type="project" value="InterPro"/>
</dbReference>
<dbReference type="SMART" id="SM00642">
    <property type="entry name" value="Aamy"/>
    <property type="match status" value="1"/>
</dbReference>
<evidence type="ECO:0000256" key="2">
    <source>
        <dbReference type="ARBA" id="ARBA00023295"/>
    </source>
</evidence>
<sequence>MTISSVFDSHPAAQHDHTPGYTDRLGAGLGETVRLRVRVTLPVTSVKLRFVRVGEIETAVAREVSGLAGEGRWFEAELPIHDARVRYAWQLNLEGDHLNLTRLGLHHTRRGFRNWFQYLAGYQAPEWAWSSVFYQIFPDRFRNGDPSNDVQTGEYQYAGRDVTHEEWHTPLDEKGDVHAHYGGDLQGITQALPYLKTLGVTGLWLTPIFVSPSNHRYDITDYRRVDPHLGGDEAWDELARAADEAGVRIVLDGVFNHMGNENALFQAALEREDAPERALFTWRDEAGKPPYHAFFDVPTLPKIDYQNEFAVQEFLAGEESVVRHWLRRGAAGWRLDVAHMIGAGGTDEDNLPLHRALKRAARQEKGDAYVFGERFFDPEHALDGQGEDAAMNYHGFGLPVMQWLSGATYFDEPSRLDGHELVEILWDAYHALPPQVGLSMLNLLESHDIGRAHFRLGGNRTRFLAAFTLLMAYPGVPCTYYGTEIGLSQSRAGNMPWCREPMPWDEAQWDTGLLERVKALIAVRRSTEALHRGSLTFLHAEADAVAFLRELTGADGRTSRAVAVASRRSEAHEITISLPDGVWRDALTGETLTGGDVTVDASSGRLLLQG</sequence>
<evidence type="ECO:0000256" key="1">
    <source>
        <dbReference type="ARBA" id="ARBA00022801"/>
    </source>
</evidence>
<dbReference type="SUPFAM" id="SSF51445">
    <property type="entry name" value="(Trans)glycosidases"/>
    <property type="match status" value="1"/>
</dbReference>
<dbReference type="OrthoDB" id="53578at2"/>
<keyword evidence="1" id="KW-0378">Hydrolase</keyword>
<evidence type="ECO:0000256" key="4">
    <source>
        <dbReference type="PIRSR" id="PIRSR036918-51"/>
    </source>
</evidence>
<dbReference type="GO" id="GO:0005975">
    <property type="term" value="P:carbohydrate metabolic process"/>
    <property type="evidence" value="ECO:0007669"/>
    <property type="project" value="InterPro"/>
</dbReference>
<feature type="domain" description="Glycosyl hydrolase family 13 catalytic" evidence="6">
    <location>
        <begin position="135"/>
        <end position="524"/>
    </location>
</feature>
<proteinExistence type="predicted"/>